<dbReference type="SUPFAM" id="SSF49599">
    <property type="entry name" value="TRAF domain-like"/>
    <property type="match status" value="1"/>
</dbReference>
<keyword evidence="3" id="KW-0862">Zinc</keyword>
<gene>
    <name evidence="5" type="ORF">RFI_07449</name>
</gene>
<dbReference type="Pfam" id="PF02176">
    <property type="entry name" value="zf-TRAF"/>
    <property type="match status" value="1"/>
</dbReference>
<dbReference type="GO" id="GO:0008270">
    <property type="term" value="F:zinc ion binding"/>
    <property type="evidence" value="ECO:0007669"/>
    <property type="project" value="UniProtKB-KW"/>
</dbReference>
<feature type="domain" description="TRAF-type" evidence="4">
    <location>
        <begin position="149"/>
        <end position="185"/>
    </location>
</feature>
<name>X6NV39_RETFI</name>
<organism evidence="5 6">
    <name type="scientific">Reticulomyxa filosa</name>
    <dbReference type="NCBI Taxonomy" id="46433"/>
    <lineage>
        <taxon>Eukaryota</taxon>
        <taxon>Sar</taxon>
        <taxon>Rhizaria</taxon>
        <taxon>Retaria</taxon>
        <taxon>Foraminifera</taxon>
        <taxon>Monothalamids</taxon>
        <taxon>Reticulomyxidae</taxon>
        <taxon>Reticulomyxa</taxon>
    </lineage>
</organism>
<evidence type="ECO:0000256" key="2">
    <source>
        <dbReference type="ARBA" id="ARBA00022771"/>
    </source>
</evidence>
<evidence type="ECO:0000313" key="5">
    <source>
        <dbReference type="EMBL" id="ETO29669.1"/>
    </source>
</evidence>
<dbReference type="InterPro" id="IPR001293">
    <property type="entry name" value="Znf_TRAF"/>
</dbReference>
<reference evidence="5 6" key="1">
    <citation type="journal article" date="2013" name="Curr. Biol.">
        <title>The Genome of the Foraminiferan Reticulomyxa filosa.</title>
        <authorList>
            <person name="Glockner G."/>
            <person name="Hulsmann N."/>
            <person name="Schleicher M."/>
            <person name="Noegel A.A."/>
            <person name="Eichinger L."/>
            <person name="Gallinger C."/>
            <person name="Pawlowski J."/>
            <person name="Sierra R."/>
            <person name="Euteneuer U."/>
            <person name="Pillet L."/>
            <person name="Moustafa A."/>
            <person name="Platzer M."/>
            <person name="Groth M."/>
            <person name="Szafranski K."/>
            <person name="Schliwa M."/>
        </authorList>
    </citation>
    <scope>NUCLEOTIDE SEQUENCE [LARGE SCALE GENOMIC DNA]</scope>
</reference>
<keyword evidence="1" id="KW-0479">Metal-binding</keyword>
<dbReference type="AlphaFoldDB" id="X6NV39"/>
<feature type="non-terminal residue" evidence="5">
    <location>
        <position position="214"/>
    </location>
</feature>
<comment type="caution">
    <text evidence="5">The sequence shown here is derived from an EMBL/GenBank/DDBJ whole genome shotgun (WGS) entry which is preliminary data.</text>
</comment>
<evidence type="ECO:0000256" key="1">
    <source>
        <dbReference type="ARBA" id="ARBA00022723"/>
    </source>
</evidence>
<evidence type="ECO:0000256" key="3">
    <source>
        <dbReference type="ARBA" id="ARBA00022833"/>
    </source>
</evidence>
<dbReference type="EMBL" id="ASPP01005913">
    <property type="protein sequence ID" value="ETO29669.1"/>
    <property type="molecule type" value="Genomic_DNA"/>
</dbReference>
<sequence>MKQANEENARDEVKSEVSSLSLAQSCFNKDWIVRFYQEEYIKHFVCLICKQIANNPMELECPQHTNMDETLIAGEHCLKLFLSSNRNSCPVQPHDNCQYSKNNVVRRCVGDLTVMCIRQFEQELKTVHETEREGETPGAIKCDFKGKLKDLNEHLNNDCPLNVTNCWFQPFGCDHTCLKNNLKDHLVANMQSHFDLVCHLIQSLKQTIQLHKVF</sequence>
<keyword evidence="6" id="KW-1185">Reference proteome</keyword>
<dbReference type="InterPro" id="IPR013083">
    <property type="entry name" value="Znf_RING/FYVE/PHD"/>
</dbReference>
<evidence type="ECO:0000313" key="6">
    <source>
        <dbReference type="Proteomes" id="UP000023152"/>
    </source>
</evidence>
<evidence type="ECO:0000259" key="4">
    <source>
        <dbReference type="Pfam" id="PF02176"/>
    </source>
</evidence>
<dbReference type="Gene3D" id="3.30.40.10">
    <property type="entry name" value="Zinc/RING finger domain, C3HC4 (zinc finger)"/>
    <property type="match status" value="1"/>
</dbReference>
<protein>
    <recommendedName>
        <fullName evidence="4">TRAF-type domain-containing protein</fullName>
    </recommendedName>
</protein>
<proteinExistence type="predicted"/>
<accession>X6NV39</accession>
<keyword evidence="2" id="KW-0863">Zinc-finger</keyword>
<dbReference type="Proteomes" id="UP000023152">
    <property type="component" value="Unassembled WGS sequence"/>
</dbReference>